<evidence type="ECO:0000259" key="3">
    <source>
        <dbReference type="PROSITE" id="PS50893"/>
    </source>
</evidence>
<dbReference type="EMBL" id="UINC01013582">
    <property type="protein sequence ID" value="SVA58587.1"/>
    <property type="molecule type" value="Genomic_DNA"/>
</dbReference>
<dbReference type="Pfam" id="PF00005">
    <property type="entry name" value="ABC_tran"/>
    <property type="match status" value="1"/>
</dbReference>
<dbReference type="InterPro" id="IPR003439">
    <property type="entry name" value="ABC_transporter-like_ATP-bd"/>
</dbReference>
<evidence type="ECO:0000256" key="1">
    <source>
        <dbReference type="ARBA" id="ARBA00022741"/>
    </source>
</evidence>
<organism evidence="4">
    <name type="scientific">marine metagenome</name>
    <dbReference type="NCBI Taxonomy" id="408172"/>
    <lineage>
        <taxon>unclassified sequences</taxon>
        <taxon>metagenomes</taxon>
        <taxon>ecological metagenomes</taxon>
    </lineage>
</organism>
<dbReference type="CDD" id="cd03216">
    <property type="entry name" value="ABC_Carb_Monos_I"/>
    <property type="match status" value="1"/>
</dbReference>
<keyword evidence="1" id="KW-0547">Nucleotide-binding</keyword>
<dbReference type="GO" id="GO:0005524">
    <property type="term" value="F:ATP binding"/>
    <property type="evidence" value="ECO:0007669"/>
    <property type="project" value="UniProtKB-KW"/>
</dbReference>
<dbReference type="InterPro" id="IPR027417">
    <property type="entry name" value="P-loop_NTPase"/>
</dbReference>
<dbReference type="SUPFAM" id="SSF52540">
    <property type="entry name" value="P-loop containing nucleoside triphosphate hydrolases"/>
    <property type="match status" value="1"/>
</dbReference>
<accession>A0A381X339</accession>
<dbReference type="PROSITE" id="PS50893">
    <property type="entry name" value="ABC_TRANSPORTER_2"/>
    <property type="match status" value="1"/>
</dbReference>
<dbReference type="Gene3D" id="3.40.50.300">
    <property type="entry name" value="P-loop containing nucleotide triphosphate hydrolases"/>
    <property type="match status" value="1"/>
</dbReference>
<evidence type="ECO:0000256" key="2">
    <source>
        <dbReference type="ARBA" id="ARBA00022840"/>
    </source>
</evidence>
<dbReference type="PANTHER" id="PTHR43790">
    <property type="entry name" value="CARBOHYDRATE TRANSPORT ATP-BINDING PROTEIN MG119-RELATED"/>
    <property type="match status" value="1"/>
</dbReference>
<keyword evidence="2" id="KW-0067">ATP-binding</keyword>
<feature type="domain" description="ABC transporter" evidence="3">
    <location>
        <begin position="2"/>
        <end position="238"/>
    </location>
</feature>
<protein>
    <recommendedName>
        <fullName evidence="3">ABC transporter domain-containing protein</fullName>
    </recommendedName>
</protein>
<dbReference type="InterPro" id="IPR003593">
    <property type="entry name" value="AAA+_ATPase"/>
</dbReference>
<name>A0A381X339_9ZZZZ</name>
<reference evidence="4" key="1">
    <citation type="submission" date="2018-05" db="EMBL/GenBank/DDBJ databases">
        <authorList>
            <person name="Lanie J.A."/>
            <person name="Ng W.-L."/>
            <person name="Kazmierczak K.M."/>
            <person name="Andrzejewski T.M."/>
            <person name="Davidsen T.M."/>
            <person name="Wayne K.J."/>
            <person name="Tettelin H."/>
            <person name="Glass J.I."/>
            <person name="Rusch D."/>
            <person name="Podicherti R."/>
            <person name="Tsui H.-C.T."/>
            <person name="Winkler M.E."/>
        </authorList>
    </citation>
    <scope>NUCLEOTIDE SEQUENCE</scope>
</reference>
<sequence length="242" mass="27086">MIRCEKMNKWYGGIHALKDVSVDIKKGESVGLVGDNGAGKSTFIKILSGVHKQDSGNFYFGDKLTHIKNAKDSMRLGIETIYQDSALAPTLSIARNLFVGREPTNYNIGSFGLMDRSKMATEALEAIKRVELDLRSADDLVETLSGGERQGVVIARALYFRTKVLIMDEPTNHLSVKETAKVLNWIEKLKSEGTTCVFITHNLHHVYPVSDRLIVFARGEKIADVYKKDTSIEELTRMITYD</sequence>
<dbReference type="GO" id="GO:0016887">
    <property type="term" value="F:ATP hydrolysis activity"/>
    <property type="evidence" value="ECO:0007669"/>
    <property type="project" value="InterPro"/>
</dbReference>
<dbReference type="PANTHER" id="PTHR43790:SF8">
    <property type="entry name" value="SUGAR ABC TRANSPORTER ATP-BINDING PROTEIN"/>
    <property type="match status" value="1"/>
</dbReference>
<evidence type="ECO:0000313" key="4">
    <source>
        <dbReference type="EMBL" id="SVA58587.1"/>
    </source>
</evidence>
<proteinExistence type="predicted"/>
<dbReference type="AlphaFoldDB" id="A0A381X339"/>
<dbReference type="InterPro" id="IPR050107">
    <property type="entry name" value="ABC_carbohydrate_import_ATPase"/>
</dbReference>
<gene>
    <name evidence="4" type="ORF">METZ01_LOCUS111441</name>
</gene>
<dbReference type="SMART" id="SM00382">
    <property type="entry name" value="AAA"/>
    <property type="match status" value="1"/>
</dbReference>